<accession>A0ACB8W6K2</accession>
<protein>
    <submittedName>
        <fullName evidence="1">Uncharacterized protein</fullName>
    </submittedName>
</protein>
<dbReference type="EMBL" id="CM041545">
    <property type="protein sequence ID" value="KAI3362408.1"/>
    <property type="molecule type" value="Genomic_DNA"/>
</dbReference>
<organism evidence="1 2">
    <name type="scientific">Scortum barcoo</name>
    <name type="common">barcoo grunter</name>
    <dbReference type="NCBI Taxonomy" id="214431"/>
    <lineage>
        <taxon>Eukaryota</taxon>
        <taxon>Metazoa</taxon>
        <taxon>Chordata</taxon>
        <taxon>Craniata</taxon>
        <taxon>Vertebrata</taxon>
        <taxon>Euteleostomi</taxon>
        <taxon>Actinopterygii</taxon>
        <taxon>Neopterygii</taxon>
        <taxon>Teleostei</taxon>
        <taxon>Neoteleostei</taxon>
        <taxon>Acanthomorphata</taxon>
        <taxon>Eupercaria</taxon>
        <taxon>Centrarchiformes</taxon>
        <taxon>Terapontoidei</taxon>
        <taxon>Terapontidae</taxon>
        <taxon>Scortum</taxon>
    </lineage>
</organism>
<name>A0ACB8W6K2_9TELE</name>
<sequence length="573" mass="64110">MERAESLVTLLVLGWAWTLQAVPVTQEPLIVTQEGFDLGRFMGKWYEVAVVSTCPHYMRRKRGNPVTVALELQHIASQGNFTMTATSFRNGSCKHSSTDYSLTNTPGRFFHHVARFGADVDSFVFHTNYDEYAMILQLGTEKPSGNQTTTVKLYSRTPEVGDDVLDDFKTLVRQQGMSDDSIIMNQNKELRGGVRQRGRPSPGVQCLWSPQRRVDRRAERMQKAVILVSLLVLAWTRTLQGLPVLSDPLYTTQENFDLAQFLGTWHDVAVASTCPYMQRHRGNAAIGKLVLQSGTEGKLKMTRTVLRQGMCKEISGDYELTTTPGRFFYHIAKWGADVDAYVVHTNYNEYAIVMMSKQKSAGAKSTSVKLYSRTMAVRASVLEDFKTLVRQQGMADDTIIIKQNKGDCVPGEQVTAPSVQPEPQRVRRDVVPSLAPVEEEGSGDDTPLFNSTKACGAAPDTGPCFGIHHRYYYNSSSMSCELFKYGGCMGNQNNFENERECLQRCRSEAVCRLPLAPQPCTGQPPVWAFDSTFGLCVPYKQGFCQNNANKFYSKAECDEYCGVVKDGELMKEM</sequence>
<evidence type="ECO:0000313" key="2">
    <source>
        <dbReference type="Proteomes" id="UP000831701"/>
    </source>
</evidence>
<dbReference type="Proteomes" id="UP000831701">
    <property type="component" value="Chromosome 15"/>
</dbReference>
<gene>
    <name evidence="1" type="ORF">L3Q82_012712</name>
</gene>
<keyword evidence="2" id="KW-1185">Reference proteome</keyword>
<evidence type="ECO:0000313" key="1">
    <source>
        <dbReference type="EMBL" id="KAI3362408.1"/>
    </source>
</evidence>
<comment type="caution">
    <text evidence="1">The sequence shown here is derived from an EMBL/GenBank/DDBJ whole genome shotgun (WGS) entry which is preliminary data.</text>
</comment>
<proteinExistence type="predicted"/>
<reference evidence="1" key="1">
    <citation type="submission" date="2022-04" db="EMBL/GenBank/DDBJ databases">
        <title>Jade perch genome.</title>
        <authorList>
            <person name="Chao B."/>
        </authorList>
    </citation>
    <scope>NUCLEOTIDE SEQUENCE</scope>
    <source>
        <strain evidence="1">CB-2022</strain>
    </source>
</reference>